<keyword evidence="2" id="KW-0472">Membrane</keyword>
<feature type="compositionally biased region" description="Low complexity" evidence="1">
    <location>
        <begin position="115"/>
        <end position="126"/>
    </location>
</feature>
<keyword evidence="2" id="KW-1133">Transmembrane helix</keyword>
<protein>
    <submittedName>
        <fullName evidence="3">Uncharacterized protein</fullName>
    </submittedName>
</protein>
<reference evidence="3 4" key="1">
    <citation type="submission" date="2020-01" db="EMBL/GenBank/DDBJ databases">
        <authorList>
            <person name="Palmer J.M."/>
        </authorList>
    </citation>
    <scope>NUCLEOTIDE SEQUENCE [LARGE SCALE GENOMIC DNA]</scope>
    <source>
        <strain evidence="3 4">TWF970</strain>
    </source>
</reference>
<comment type="caution">
    <text evidence="3">The sequence shown here is derived from an EMBL/GenBank/DDBJ whole genome shotgun (WGS) entry which is preliminary data.</text>
</comment>
<organism evidence="3 4">
    <name type="scientific">Orbilia oligospora</name>
    <name type="common">Nematode-trapping fungus</name>
    <name type="synonym">Arthrobotrys oligospora</name>
    <dbReference type="NCBI Taxonomy" id="2813651"/>
    <lineage>
        <taxon>Eukaryota</taxon>
        <taxon>Fungi</taxon>
        <taxon>Dikarya</taxon>
        <taxon>Ascomycota</taxon>
        <taxon>Pezizomycotina</taxon>
        <taxon>Orbiliomycetes</taxon>
        <taxon>Orbiliales</taxon>
        <taxon>Orbiliaceae</taxon>
        <taxon>Orbilia</taxon>
    </lineage>
</organism>
<evidence type="ECO:0000313" key="4">
    <source>
        <dbReference type="Proteomes" id="UP000474640"/>
    </source>
</evidence>
<evidence type="ECO:0000256" key="2">
    <source>
        <dbReference type="SAM" id="Phobius"/>
    </source>
</evidence>
<accession>A0A7C8VJY6</accession>
<dbReference type="Proteomes" id="UP000474640">
    <property type="component" value="Unassembled WGS sequence"/>
</dbReference>
<sequence length="378" mass="40068">MHIHRRNPQLITSAWVNPADPAITISDDIDIDNHDPQSSQFQENLGEKIGEEEEEEGNANLSNRGADTNAETSGEAGEVVSHRLDQTYPDIPRPTPIKLQTSGGEGSTPPVLVQGGDNNNNNTGNTVEDQDKNEEKEDEDEGSDEEKEKEKGIEGIAKSISLPGLPLGMLGPLMGPINSISSVPDNGPEGIMEIEVIPSGGMDIPAFPGMQDRNNNNNMVEEIWITTDDSSPDSTPPGVEAGMFNPLDMLANQLESIMGGIFGGSGGGIKPEEKKLGQPIDEVMLPNGLPQKGPEVPIGMGGEGITVNTVDVGGGGPVKRGWEDVGKVVGIVMLSVIGPVVVITALGCGITMLVKRVRSKRKGYREVQAGLCGDEEWN</sequence>
<dbReference type="EMBL" id="JAABOJ010000013">
    <property type="protein sequence ID" value="KAF3282389.1"/>
    <property type="molecule type" value="Genomic_DNA"/>
</dbReference>
<feature type="region of interest" description="Disordered" evidence="1">
    <location>
        <begin position="27"/>
        <end position="152"/>
    </location>
</feature>
<feature type="compositionally biased region" description="Acidic residues" evidence="1">
    <location>
        <begin position="136"/>
        <end position="145"/>
    </location>
</feature>
<evidence type="ECO:0000256" key="1">
    <source>
        <dbReference type="SAM" id="MobiDB-lite"/>
    </source>
</evidence>
<feature type="transmembrane region" description="Helical" evidence="2">
    <location>
        <begin position="328"/>
        <end position="354"/>
    </location>
</feature>
<proteinExistence type="predicted"/>
<gene>
    <name evidence="3" type="ORF">TWF970_001795</name>
</gene>
<name>A0A7C8VJY6_ORBOL</name>
<evidence type="ECO:0000313" key="3">
    <source>
        <dbReference type="EMBL" id="KAF3282389.1"/>
    </source>
</evidence>
<dbReference type="AlphaFoldDB" id="A0A7C8VJY6"/>
<keyword evidence="2" id="KW-0812">Transmembrane</keyword>
<feature type="compositionally biased region" description="Polar residues" evidence="1">
    <location>
        <begin position="61"/>
        <end position="72"/>
    </location>
</feature>
<dbReference type="OrthoDB" id="5371521at2759"/>